<accession>A0A839E5Y9</accession>
<dbReference type="InterPro" id="IPR010349">
    <property type="entry name" value="Asparaginase_II"/>
</dbReference>
<sequence>MTAAIPLVEIVRGGVREGVHHGSVVVTAPDGSVLRAVGDVDSATYPRSSNKPAQATGMLRAGLELPEQADLALAASSHSGESAHIARVRELLRRNGLSEGALRCPRDWPLNEAARDERAEQGFGRQRIAMNCSGKHSAMLATCVQRGWSLDDYLDPKHPLQVELHATVTELAAEPIAATSVDGCGAPLFAISLTGLARMFSHHVTAAPGLPRRRVADAMRAHPWLVSGSGRADSKLMSAVPGLLSKEGVEGVLALALPDGHGIAIKIEDGAARARLPVAVATLRTLGIDVGELEALAEEPLFGGGERVGAVRPIPGALD</sequence>
<name>A0A839E5Y9_9PSEU</name>
<comment type="caution">
    <text evidence="1">The sequence shown here is derived from an EMBL/GenBank/DDBJ whole genome shotgun (WGS) entry which is preliminary data.</text>
</comment>
<dbReference type="Pfam" id="PF06089">
    <property type="entry name" value="Asparaginase_II"/>
    <property type="match status" value="1"/>
</dbReference>
<keyword evidence="2" id="KW-1185">Reference proteome</keyword>
<gene>
    <name evidence="1" type="ORF">FHX42_004659</name>
</gene>
<dbReference type="AlphaFoldDB" id="A0A839E5Y9"/>
<evidence type="ECO:0000313" key="1">
    <source>
        <dbReference type="EMBL" id="MBA8827275.1"/>
    </source>
</evidence>
<evidence type="ECO:0000313" key="2">
    <source>
        <dbReference type="Proteomes" id="UP000569329"/>
    </source>
</evidence>
<dbReference type="RefSeq" id="WP_182546438.1">
    <property type="nucleotide sequence ID" value="NZ_JACGWZ010000007.1"/>
</dbReference>
<organism evidence="1 2">
    <name type="scientific">Halosaccharopolyspora lacisalsi</name>
    <dbReference type="NCBI Taxonomy" id="1000566"/>
    <lineage>
        <taxon>Bacteria</taxon>
        <taxon>Bacillati</taxon>
        <taxon>Actinomycetota</taxon>
        <taxon>Actinomycetes</taxon>
        <taxon>Pseudonocardiales</taxon>
        <taxon>Pseudonocardiaceae</taxon>
        <taxon>Halosaccharopolyspora</taxon>
    </lineage>
</organism>
<proteinExistence type="predicted"/>
<reference evidence="1 2" key="1">
    <citation type="submission" date="2020-07" db="EMBL/GenBank/DDBJ databases">
        <title>Sequencing the genomes of 1000 actinobacteria strains.</title>
        <authorList>
            <person name="Klenk H.-P."/>
        </authorList>
    </citation>
    <scope>NUCLEOTIDE SEQUENCE [LARGE SCALE GENOMIC DNA]</scope>
    <source>
        <strain evidence="1 2">DSM 45975</strain>
    </source>
</reference>
<dbReference type="PANTHER" id="PTHR42110">
    <property type="entry name" value="L-ASPARAGINASE, PUTATIVE (AFU_ORTHOLOGUE AFUA_3G11890)-RELATED"/>
    <property type="match status" value="1"/>
</dbReference>
<dbReference type="Proteomes" id="UP000569329">
    <property type="component" value="Unassembled WGS sequence"/>
</dbReference>
<protein>
    <submittedName>
        <fullName evidence="1">L-asparaginase II</fullName>
    </submittedName>
</protein>
<dbReference type="PANTHER" id="PTHR42110:SF1">
    <property type="entry name" value="L-ASPARAGINASE, PUTATIVE (AFU_ORTHOLOGUE AFUA_3G11890)-RELATED"/>
    <property type="match status" value="1"/>
</dbReference>
<dbReference type="EMBL" id="JACGWZ010000007">
    <property type="protein sequence ID" value="MBA8827275.1"/>
    <property type="molecule type" value="Genomic_DNA"/>
</dbReference>